<evidence type="ECO:0000259" key="11">
    <source>
        <dbReference type="PROSITE" id="PS50888"/>
    </source>
</evidence>
<comment type="caution">
    <text evidence="13">The sequence shown here is derived from an EMBL/GenBank/DDBJ whole genome shotgun (WGS) entry which is preliminary data.</text>
</comment>
<dbReference type="OrthoDB" id="566255at2759"/>
<evidence type="ECO:0000256" key="3">
    <source>
        <dbReference type="ARBA" id="ARBA00011738"/>
    </source>
</evidence>
<reference evidence="13" key="2">
    <citation type="journal article" date="2022" name="Hortic Res">
        <title>The genome of Dioscorea zingiberensis sheds light on the biosynthesis, origin and evolution of the medicinally important diosgenin saponins.</title>
        <authorList>
            <person name="Li Y."/>
            <person name="Tan C."/>
            <person name="Li Z."/>
            <person name="Guo J."/>
            <person name="Li S."/>
            <person name="Chen X."/>
            <person name="Wang C."/>
            <person name="Dai X."/>
            <person name="Yang H."/>
            <person name="Song W."/>
            <person name="Hou L."/>
            <person name="Xu J."/>
            <person name="Tong Z."/>
            <person name="Xu A."/>
            <person name="Yuan X."/>
            <person name="Wang W."/>
            <person name="Yang Q."/>
            <person name="Chen L."/>
            <person name="Sun Z."/>
            <person name="Wang K."/>
            <person name="Pan B."/>
            <person name="Chen J."/>
            <person name="Bao Y."/>
            <person name="Liu F."/>
            <person name="Qi X."/>
            <person name="Gang D.R."/>
            <person name="Wen J."/>
            <person name="Li J."/>
        </authorList>
    </citation>
    <scope>NUCLEOTIDE SEQUENCE</scope>
    <source>
        <strain evidence="13">Dzin_1.0</strain>
    </source>
</reference>
<dbReference type="InterPro" id="IPR003729">
    <property type="entry name" value="Bi_nuclease_dom"/>
</dbReference>
<dbReference type="InterPro" id="IPR036104">
    <property type="entry name" value="BFN_sf"/>
</dbReference>
<dbReference type="GO" id="GO:0004518">
    <property type="term" value="F:nuclease activity"/>
    <property type="evidence" value="ECO:0007669"/>
    <property type="project" value="UniProtKB-UniRule"/>
</dbReference>
<reference evidence="13" key="1">
    <citation type="submission" date="2021-03" db="EMBL/GenBank/DDBJ databases">
        <authorList>
            <person name="Li Z."/>
            <person name="Yang C."/>
        </authorList>
    </citation>
    <scope>NUCLEOTIDE SEQUENCE</scope>
    <source>
        <strain evidence="13">Dzin_1.0</strain>
        <tissue evidence="13">Leaf</tissue>
    </source>
</reference>
<dbReference type="CDD" id="cd11393">
    <property type="entry name" value="bHLH_AtbHLH_like"/>
    <property type="match status" value="1"/>
</dbReference>
<evidence type="ECO:0000256" key="10">
    <source>
        <dbReference type="SAM" id="MobiDB-lite"/>
    </source>
</evidence>
<evidence type="ECO:0000256" key="5">
    <source>
        <dbReference type="ARBA" id="ARBA00023015"/>
    </source>
</evidence>
<comment type="function">
    <text evidence="9">Bifunctional nuclease with both RNase and DNase activities. Involved in basal defense response. Participates in abscisic acid-derived callose deposition following infection by a necrotrophic pathogen.</text>
</comment>
<evidence type="ECO:0000256" key="4">
    <source>
        <dbReference type="ARBA" id="ARBA00022722"/>
    </source>
</evidence>
<evidence type="ECO:0000313" key="13">
    <source>
        <dbReference type="EMBL" id="KAJ0989052.1"/>
    </source>
</evidence>
<comment type="subunit">
    <text evidence="3">Homodimer.</text>
</comment>
<evidence type="ECO:0000256" key="6">
    <source>
        <dbReference type="ARBA" id="ARBA00023125"/>
    </source>
</evidence>
<evidence type="ECO:0000256" key="7">
    <source>
        <dbReference type="ARBA" id="ARBA00023163"/>
    </source>
</evidence>
<dbReference type="SUPFAM" id="SSF103256">
    <property type="entry name" value="Hypothetical protein TM0160"/>
    <property type="match status" value="1"/>
</dbReference>
<evidence type="ECO:0000256" key="2">
    <source>
        <dbReference type="ARBA" id="ARBA00009095"/>
    </source>
</evidence>
<organism evidence="13 14">
    <name type="scientific">Dioscorea zingiberensis</name>
    <dbReference type="NCBI Taxonomy" id="325984"/>
    <lineage>
        <taxon>Eukaryota</taxon>
        <taxon>Viridiplantae</taxon>
        <taxon>Streptophyta</taxon>
        <taxon>Embryophyta</taxon>
        <taxon>Tracheophyta</taxon>
        <taxon>Spermatophyta</taxon>
        <taxon>Magnoliopsida</taxon>
        <taxon>Liliopsida</taxon>
        <taxon>Dioscoreales</taxon>
        <taxon>Dioscoreaceae</taxon>
        <taxon>Dioscorea</taxon>
    </lineage>
</organism>
<dbReference type="PANTHER" id="PTHR15160">
    <property type="entry name" value="VON HIPPEL-LINDAU PROTEIN"/>
    <property type="match status" value="1"/>
</dbReference>
<dbReference type="PROSITE" id="PS51658">
    <property type="entry name" value="BFN"/>
    <property type="match status" value="1"/>
</dbReference>
<evidence type="ECO:0000256" key="8">
    <source>
        <dbReference type="ARBA" id="ARBA00023242"/>
    </source>
</evidence>
<dbReference type="InterPro" id="IPR036638">
    <property type="entry name" value="HLH_DNA-bd_sf"/>
</dbReference>
<keyword evidence="4" id="KW-0540">Nuclease</keyword>
<name>A0A9D5DEZ3_9LILI</name>
<dbReference type="InterPro" id="IPR045239">
    <property type="entry name" value="bHLH95_bHLH"/>
</dbReference>
<evidence type="ECO:0000256" key="9">
    <source>
        <dbReference type="ARBA" id="ARBA00025428"/>
    </source>
</evidence>
<evidence type="ECO:0000259" key="12">
    <source>
        <dbReference type="PROSITE" id="PS51658"/>
    </source>
</evidence>
<keyword evidence="14" id="KW-1185">Reference proteome</keyword>
<dbReference type="AlphaFoldDB" id="A0A9D5DEZ3"/>
<keyword evidence="8" id="KW-0539">Nucleus</keyword>
<keyword evidence="7" id="KW-0804">Transcription</keyword>
<dbReference type="GO" id="GO:0030891">
    <property type="term" value="C:VCB complex"/>
    <property type="evidence" value="ECO:0007669"/>
    <property type="project" value="TreeGrafter"/>
</dbReference>
<evidence type="ECO:0000256" key="1">
    <source>
        <dbReference type="ARBA" id="ARBA00005510"/>
    </source>
</evidence>
<dbReference type="Gene3D" id="4.10.280.10">
    <property type="entry name" value="Helix-loop-helix DNA-binding domain"/>
    <property type="match status" value="1"/>
</dbReference>
<dbReference type="PANTHER" id="PTHR15160:SF3">
    <property type="entry name" value="BIFUNCTIONAL NUCLEASE 1"/>
    <property type="match status" value="1"/>
</dbReference>
<dbReference type="GO" id="GO:0003677">
    <property type="term" value="F:DNA binding"/>
    <property type="evidence" value="ECO:0007669"/>
    <property type="project" value="UniProtKB-KW"/>
</dbReference>
<sequence length="729" mass="80759">MMDSSSNSDHHLHQDNLHGSSSLSSLPPLPPFHDCNQTFILNNGGFIPTNNGARALGFEPPLPPLTTTSMVQELGLIQWSSSNATNYMNQSAENQIKDDQFSSGSSITDNHFPMALSGISSPFDVSTSACSRGNFSMVLPTTNISSQNQLPVPLFPISLGMDLQAFDAKYGSSFSQCSSNNHSTMPLFKQQLLPSHGLEHLQEQNQVLSNGYHNKMSSLVPGATEAPQTVTKKQRLEQRSSFSPFKVRKEKLGDRIAALQQLVAPFGKTDTASVLMEAIGYIKFLQDQVETLSVPYMRSSGNNKSRPMPGGVPISSVEDKEENKPDLRSRGLCLVPLACTSYVTNENGGLWSPPNFRAEASLRSLPSFSWRSIAYSWGFYPSRCSVPFRWDLRRRRHSMVALHGPVIYPPTAHLKLAGNAAPFFNAPIMKTRMLRSVFFGTKGRCGDVGRGGVGAFFPQPKGKRRVTVYCTFSSSSNDNGSTAGNFRENDEDYVNSSVIEAVEVRSGSDGFSIKMRDGRNLKCVHNNPQGGHLPDYAPHPAIVLKMEDGSDLLLPIIVLEMPSVMLMAAMRNVPIARPTVYQVLGEMIEKMGYEVQLVRVTKRVHEAYFAQLYLTKVGNEKDCISFDLRPSDAINVAVRSKVPIQVNKQLAYSDGMRVVEPVQQMVQVALSDGFLFTELDRPDGQPCIEAKEFDLIRNMLIAAVEERYRDAAQWRDKLSQLRAKRKNWA</sequence>
<gene>
    <name evidence="13" type="ORF">J5N97_007408</name>
</gene>
<accession>A0A9D5DEZ3</accession>
<proteinExistence type="inferred from homology"/>
<feature type="domain" description="BFN" evidence="12">
    <location>
        <begin position="523"/>
        <end position="658"/>
    </location>
</feature>
<keyword evidence="4" id="KW-0378">Hydrolase</keyword>
<keyword evidence="5" id="KW-0805">Transcription regulation</keyword>
<dbReference type="Pfam" id="PF02577">
    <property type="entry name" value="BFN_dom"/>
    <property type="match status" value="1"/>
</dbReference>
<dbReference type="EMBL" id="JAGGNH010000001">
    <property type="protein sequence ID" value="KAJ0989052.1"/>
    <property type="molecule type" value="Genomic_DNA"/>
</dbReference>
<keyword evidence="6" id="KW-0238">DNA-binding</keyword>
<dbReference type="Proteomes" id="UP001085076">
    <property type="component" value="Miscellaneous, Linkage group lg01"/>
</dbReference>
<feature type="region of interest" description="Disordered" evidence="10">
    <location>
        <begin position="1"/>
        <end position="25"/>
    </location>
</feature>
<comment type="similarity">
    <text evidence="2">Belongs to the bifunctional nuclease family.</text>
</comment>
<feature type="region of interest" description="Disordered" evidence="10">
    <location>
        <begin position="298"/>
        <end position="322"/>
    </location>
</feature>
<feature type="domain" description="BHLH" evidence="11">
    <location>
        <begin position="236"/>
        <end position="285"/>
    </location>
</feature>
<comment type="similarity">
    <text evidence="1">Belongs to the bHLH protein family.</text>
</comment>
<dbReference type="SUPFAM" id="SSF47459">
    <property type="entry name" value="HLH, helix-loop-helix DNA-binding domain"/>
    <property type="match status" value="1"/>
</dbReference>
<dbReference type="Gene3D" id="3.10.690.10">
    <property type="entry name" value="Bifunctional nuclease domain"/>
    <property type="match status" value="1"/>
</dbReference>
<dbReference type="GO" id="GO:0046983">
    <property type="term" value="F:protein dimerization activity"/>
    <property type="evidence" value="ECO:0007669"/>
    <property type="project" value="InterPro"/>
</dbReference>
<dbReference type="InterPro" id="IPR011598">
    <property type="entry name" value="bHLH_dom"/>
</dbReference>
<dbReference type="GO" id="GO:0005634">
    <property type="term" value="C:nucleus"/>
    <property type="evidence" value="ECO:0007669"/>
    <property type="project" value="TreeGrafter"/>
</dbReference>
<dbReference type="GO" id="GO:0016567">
    <property type="term" value="P:protein ubiquitination"/>
    <property type="evidence" value="ECO:0007669"/>
    <property type="project" value="TreeGrafter"/>
</dbReference>
<dbReference type="FunFam" id="4.10.280.10:FF:000032">
    <property type="entry name" value="Transcription factor bHLH123 family"/>
    <property type="match status" value="1"/>
</dbReference>
<dbReference type="PROSITE" id="PS50888">
    <property type="entry name" value="BHLH"/>
    <property type="match status" value="1"/>
</dbReference>
<evidence type="ECO:0000313" key="14">
    <source>
        <dbReference type="Proteomes" id="UP001085076"/>
    </source>
</evidence>
<protein>
    <submittedName>
        <fullName evidence="13">Uncharacterized protein</fullName>
    </submittedName>
</protein>